<evidence type="ECO:0000256" key="1">
    <source>
        <dbReference type="SAM" id="MobiDB-lite"/>
    </source>
</evidence>
<accession>A0ABR2Y1I8</accession>
<dbReference type="InterPro" id="IPR036736">
    <property type="entry name" value="ACP-like_sf"/>
</dbReference>
<organism evidence="2 3">
    <name type="scientific">Seiridium cardinale</name>
    <dbReference type="NCBI Taxonomy" id="138064"/>
    <lineage>
        <taxon>Eukaryota</taxon>
        <taxon>Fungi</taxon>
        <taxon>Dikarya</taxon>
        <taxon>Ascomycota</taxon>
        <taxon>Pezizomycotina</taxon>
        <taxon>Sordariomycetes</taxon>
        <taxon>Xylariomycetidae</taxon>
        <taxon>Amphisphaeriales</taxon>
        <taxon>Sporocadaceae</taxon>
        <taxon>Seiridium</taxon>
    </lineage>
</organism>
<protein>
    <submittedName>
        <fullName evidence="2">Polyketide synthase</fullName>
    </submittedName>
</protein>
<feature type="region of interest" description="Disordered" evidence="1">
    <location>
        <begin position="169"/>
        <end position="199"/>
    </location>
</feature>
<feature type="compositionally biased region" description="Basic and acidic residues" evidence="1">
    <location>
        <begin position="169"/>
        <end position="178"/>
    </location>
</feature>
<dbReference type="Gene3D" id="1.10.1200.10">
    <property type="entry name" value="ACP-like"/>
    <property type="match status" value="1"/>
</dbReference>
<evidence type="ECO:0000313" key="2">
    <source>
        <dbReference type="EMBL" id="KAK9779941.1"/>
    </source>
</evidence>
<name>A0ABR2Y1I8_9PEZI</name>
<keyword evidence="3" id="KW-1185">Reference proteome</keyword>
<dbReference type="SUPFAM" id="SSF47336">
    <property type="entry name" value="ACP-like"/>
    <property type="match status" value="1"/>
</dbReference>
<dbReference type="Proteomes" id="UP001465668">
    <property type="component" value="Unassembled WGS sequence"/>
</dbReference>
<evidence type="ECO:0000313" key="3">
    <source>
        <dbReference type="Proteomes" id="UP001465668"/>
    </source>
</evidence>
<sequence length="199" mass="21923">MTFEELYKSLEYAMGAWAIQDECKQMFLGSDGKSLSHIADGVHMRNAIFQRLLLEEAAENDIRDGAAPDSQTVDPAKLLGNAKTLEEAEDIILTATPENFFVSLDSEIPVDVPIAKLALDSLVSIELKNWMVRTFRVSLQASELAGALSLTALDKLLALGSKCIKDAIRTESSEDGSPHKKSQQDSPEVIPQNNKYQKR</sequence>
<comment type="caution">
    <text evidence="2">The sequence shown here is derived from an EMBL/GenBank/DDBJ whole genome shotgun (WGS) entry which is preliminary data.</text>
</comment>
<gene>
    <name evidence="2" type="ORF">SCAR479_03065</name>
</gene>
<reference evidence="2 3" key="1">
    <citation type="submission" date="2024-02" db="EMBL/GenBank/DDBJ databases">
        <title>First draft genome assembly of two strains of Seiridium cardinale.</title>
        <authorList>
            <person name="Emiliani G."/>
            <person name="Scali E."/>
        </authorList>
    </citation>
    <scope>NUCLEOTIDE SEQUENCE [LARGE SCALE GENOMIC DNA]</scope>
    <source>
        <strain evidence="2 3">BM-138-000479</strain>
    </source>
</reference>
<dbReference type="EMBL" id="JARVKM010000008">
    <property type="protein sequence ID" value="KAK9779941.1"/>
    <property type="molecule type" value="Genomic_DNA"/>
</dbReference>
<proteinExistence type="predicted"/>